<evidence type="ECO:0000256" key="10">
    <source>
        <dbReference type="ARBA" id="ARBA00034617"/>
    </source>
</evidence>
<evidence type="ECO:0000256" key="2">
    <source>
        <dbReference type="ARBA" id="ARBA00005446"/>
    </source>
</evidence>
<dbReference type="InterPro" id="IPR011545">
    <property type="entry name" value="DEAD/DEAH_box_helicase_dom"/>
</dbReference>
<evidence type="ECO:0000259" key="13">
    <source>
        <dbReference type="PROSITE" id="PS51194"/>
    </source>
</evidence>
<evidence type="ECO:0000256" key="7">
    <source>
        <dbReference type="ARBA" id="ARBA00023125"/>
    </source>
</evidence>
<keyword evidence="7" id="KW-0238">DNA-binding</keyword>
<dbReference type="InterPro" id="IPR027417">
    <property type="entry name" value="P-loop_NTPase"/>
</dbReference>
<dbReference type="PANTHER" id="PTHR13710:SF153">
    <property type="entry name" value="RECQ-LIKE DNA HELICASE BLM"/>
    <property type="match status" value="1"/>
</dbReference>
<organism evidence="14 15">
    <name type="scientific">Phytophthora citrophthora</name>
    <dbReference type="NCBI Taxonomy" id="4793"/>
    <lineage>
        <taxon>Eukaryota</taxon>
        <taxon>Sar</taxon>
        <taxon>Stramenopiles</taxon>
        <taxon>Oomycota</taxon>
        <taxon>Peronosporomycetes</taxon>
        <taxon>Peronosporales</taxon>
        <taxon>Peronosporaceae</taxon>
        <taxon>Phytophthora</taxon>
    </lineage>
</organism>
<keyword evidence="3 11" id="KW-0547">Nucleotide-binding</keyword>
<dbReference type="EC" id="5.6.2.4" evidence="11"/>
<dbReference type="AlphaFoldDB" id="A0AAD9LMT9"/>
<feature type="domain" description="Helicase C-terminal" evidence="13">
    <location>
        <begin position="274"/>
        <end position="429"/>
    </location>
</feature>
<dbReference type="PROSITE" id="PS51192">
    <property type="entry name" value="HELICASE_ATP_BIND_1"/>
    <property type="match status" value="1"/>
</dbReference>
<accession>A0AAD9LMT9</accession>
<evidence type="ECO:0000256" key="1">
    <source>
        <dbReference type="ARBA" id="ARBA00004123"/>
    </source>
</evidence>
<dbReference type="PANTHER" id="PTHR13710">
    <property type="entry name" value="DNA HELICASE RECQ FAMILY MEMBER"/>
    <property type="match status" value="1"/>
</dbReference>
<dbReference type="Proteomes" id="UP001259832">
    <property type="component" value="Unassembled WGS sequence"/>
</dbReference>
<feature type="domain" description="Helicase ATP-binding" evidence="12">
    <location>
        <begin position="62"/>
        <end position="235"/>
    </location>
</feature>
<evidence type="ECO:0000256" key="5">
    <source>
        <dbReference type="ARBA" id="ARBA00022806"/>
    </source>
</evidence>
<evidence type="ECO:0000313" key="14">
    <source>
        <dbReference type="EMBL" id="KAK1941137.1"/>
    </source>
</evidence>
<evidence type="ECO:0000256" key="8">
    <source>
        <dbReference type="ARBA" id="ARBA00023235"/>
    </source>
</evidence>
<dbReference type="Pfam" id="PF00271">
    <property type="entry name" value="Helicase_C"/>
    <property type="match status" value="1"/>
</dbReference>
<dbReference type="Pfam" id="PF16124">
    <property type="entry name" value="RecQ_Zn_bind"/>
    <property type="match status" value="1"/>
</dbReference>
<keyword evidence="5 11" id="KW-0347">Helicase</keyword>
<comment type="catalytic activity">
    <reaction evidence="11">
        <text>ATP + H2O = ADP + phosphate + H(+)</text>
        <dbReference type="Rhea" id="RHEA:13065"/>
        <dbReference type="ChEBI" id="CHEBI:15377"/>
        <dbReference type="ChEBI" id="CHEBI:15378"/>
        <dbReference type="ChEBI" id="CHEBI:30616"/>
        <dbReference type="ChEBI" id="CHEBI:43474"/>
        <dbReference type="ChEBI" id="CHEBI:456216"/>
    </reaction>
</comment>
<name>A0AAD9LMT9_9STRA</name>
<evidence type="ECO:0000256" key="3">
    <source>
        <dbReference type="ARBA" id="ARBA00022741"/>
    </source>
</evidence>
<dbReference type="GO" id="GO:0043138">
    <property type="term" value="F:3'-5' DNA helicase activity"/>
    <property type="evidence" value="ECO:0007669"/>
    <property type="project" value="UniProtKB-EC"/>
</dbReference>
<evidence type="ECO:0000256" key="11">
    <source>
        <dbReference type="RuleBase" id="RU364117"/>
    </source>
</evidence>
<keyword evidence="8" id="KW-0413">Isomerase</keyword>
<keyword evidence="9 11" id="KW-0539">Nucleus</keyword>
<keyword evidence="15" id="KW-1185">Reference proteome</keyword>
<dbReference type="EMBL" id="JASMQC010000013">
    <property type="protein sequence ID" value="KAK1941137.1"/>
    <property type="molecule type" value="Genomic_DNA"/>
</dbReference>
<gene>
    <name evidence="14" type="ORF">P3T76_007843</name>
</gene>
<evidence type="ECO:0000313" key="15">
    <source>
        <dbReference type="Proteomes" id="UP001259832"/>
    </source>
</evidence>
<keyword evidence="6 11" id="KW-0067">ATP-binding</keyword>
<dbReference type="SMART" id="SM00490">
    <property type="entry name" value="HELICc"/>
    <property type="match status" value="1"/>
</dbReference>
<comment type="subcellular location">
    <subcellularLocation>
        <location evidence="1 11">Nucleus</location>
    </subcellularLocation>
</comment>
<evidence type="ECO:0000256" key="9">
    <source>
        <dbReference type="ARBA" id="ARBA00023242"/>
    </source>
</evidence>
<comment type="similarity">
    <text evidence="2 11">Belongs to the helicase family. RecQ subfamily.</text>
</comment>
<evidence type="ECO:0000256" key="4">
    <source>
        <dbReference type="ARBA" id="ARBA00022801"/>
    </source>
</evidence>
<dbReference type="InterPro" id="IPR001650">
    <property type="entry name" value="Helicase_C-like"/>
</dbReference>
<evidence type="ECO:0000259" key="12">
    <source>
        <dbReference type="PROSITE" id="PS51192"/>
    </source>
</evidence>
<proteinExistence type="inferred from homology"/>
<dbReference type="CDD" id="cd17920">
    <property type="entry name" value="DEXHc_RecQ"/>
    <property type="match status" value="1"/>
</dbReference>
<comment type="catalytic activity">
    <reaction evidence="10 11">
        <text>Couples ATP hydrolysis with the unwinding of duplex DNA by translocating in the 3'-5' direction.</text>
        <dbReference type="EC" id="5.6.2.4"/>
    </reaction>
</comment>
<dbReference type="GO" id="GO:0005694">
    <property type="term" value="C:chromosome"/>
    <property type="evidence" value="ECO:0007669"/>
    <property type="project" value="TreeGrafter"/>
</dbReference>
<dbReference type="SMART" id="SM00487">
    <property type="entry name" value="DEXDc"/>
    <property type="match status" value="1"/>
</dbReference>
<dbReference type="SUPFAM" id="SSF52540">
    <property type="entry name" value="P-loop containing nucleoside triphosphate hydrolases"/>
    <property type="match status" value="1"/>
</dbReference>
<dbReference type="GO" id="GO:0005634">
    <property type="term" value="C:nucleus"/>
    <property type="evidence" value="ECO:0007669"/>
    <property type="project" value="UniProtKB-SubCell"/>
</dbReference>
<dbReference type="Gene3D" id="3.40.50.300">
    <property type="entry name" value="P-loop containing nucleotide triphosphate hydrolases"/>
    <property type="match status" value="2"/>
</dbReference>
<dbReference type="GO" id="GO:0005524">
    <property type="term" value="F:ATP binding"/>
    <property type="evidence" value="ECO:0007669"/>
    <property type="project" value="UniProtKB-KW"/>
</dbReference>
<dbReference type="GO" id="GO:0016787">
    <property type="term" value="F:hydrolase activity"/>
    <property type="evidence" value="ECO:0007669"/>
    <property type="project" value="UniProtKB-KW"/>
</dbReference>
<dbReference type="InterPro" id="IPR014001">
    <property type="entry name" value="Helicase_ATP-bd"/>
</dbReference>
<sequence length="564" mass="63453">MIFCLPHMRALLPLRRSRSPLPGALYRCFSAHQQALDVVYRKLLDLDENAAFNVTEEQSTAVRMATQGYSVFLHLPTGAGKSLAFQTPALLTAADKTTLVVSPLIALMHDQVAALRRKGINAIQVSGDDRNKSVSLTQLLAGQRLVYTTPEFLLMNAEMKRWMRAAANEARLDRIVLDEAHCVLEWGNTFRPSYLQLSQWKTQFFSDVPLTLATASVSDEDIARLAELFHLQLRHEAPDEDLVMKTSRHSQMVVIQQVTDRENLRMEVMRKTPEAAQLIANRVGNETTIVFCMTQKEAEDTCLAFVRIGCHAGVYHGGLPRKRREFVRKQWMMGQLTIICATSAFGMGVDRSDVRFVVHHSIPLSLSAYSQQIGRSGRDGKPAECILLYSEADKRRADALTTERLDLDGTGSGAFVTNGSSRGELEDVVGFCEMATGCRKELLYAHFGFHFDNRRCTKNCNCGVPLEAATEWRDDVKIHSPMNKTIEEEGISKGAIEYQYQKILAESKRLKLPKREALSRRLIRILATGQEILETEPTSEEEMASMRGIGPAKAERYFNLFRFD</sequence>
<protein>
    <recommendedName>
        <fullName evidence="11">ATP-dependent DNA helicase</fullName>
        <ecNumber evidence="11">5.6.2.4</ecNumber>
    </recommendedName>
</protein>
<keyword evidence="4 11" id="KW-0378">Hydrolase</keyword>
<comment type="caution">
    <text evidence="14">The sequence shown here is derived from an EMBL/GenBank/DDBJ whole genome shotgun (WGS) entry which is preliminary data.</text>
</comment>
<dbReference type="Pfam" id="PF00270">
    <property type="entry name" value="DEAD"/>
    <property type="match status" value="1"/>
</dbReference>
<dbReference type="GO" id="GO:0003677">
    <property type="term" value="F:DNA binding"/>
    <property type="evidence" value="ECO:0007669"/>
    <property type="project" value="UniProtKB-KW"/>
</dbReference>
<dbReference type="PROSITE" id="PS51194">
    <property type="entry name" value="HELICASE_CTER"/>
    <property type="match status" value="1"/>
</dbReference>
<evidence type="ECO:0000256" key="6">
    <source>
        <dbReference type="ARBA" id="ARBA00022840"/>
    </source>
</evidence>
<dbReference type="GO" id="GO:0000724">
    <property type="term" value="P:double-strand break repair via homologous recombination"/>
    <property type="evidence" value="ECO:0007669"/>
    <property type="project" value="TreeGrafter"/>
</dbReference>
<dbReference type="NCBIfam" id="TIGR00614">
    <property type="entry name" value="recQ_fam"/>
    <property type="match status" value="1"/>
</dbReference>
<dbReference type="GO" id="GO:0005737">
    <property type="term" value="C:cytoplasm"/>
    <property type="evidence" value="ECO:0007669"/>
    <property type="project" value="TreeGrafter"/>
</dbReference>
<reference evidence="14" key="1">
    <citation type="submission" date="2023-08" db="EMBL/GenBank/DDBJ databases">
        <title>Reference Genome Resource for the Citrus Pathogen Phytophthora citrophthora.</title>
        <authorList>
            <person name="Moller H."/>
            <person name="Coetzee B."/>
            <person name="Rose L.J."/>
            <person name="Van Niekerk J.M."/>
        </authorList>
    </citation>
    <scope>NUCLEOTIDE SEQUENCE</scope>
    <source>
        <strain evidence="14">STE-U-9442</strain>
    </source>
</reference>
<dbReference type="GO" id="GO:0009378">
    <property type="term" value="F:four-way junction helicase activity"/>
    <property type="evidence" value="ECO:0007669"/>
    <property type="project" value="TreeGrafter"/>
</dbReference>
<dbReference type="InterPro" id="IPR004589">
    <property type="entry name" value="DNA_helicase_ATP-dep_RecQ"/>
</dbReference>
<dbReference type="InterPro" id="IPR032284">
    <property type="entry name" value="RecQ_Zn-bd"/>
</dbReference>